<dbReference type="PANTHER" id="PTHR11006:SF4">
    <property type="entry name" value="PROTEIN ARGININE N-METHYLTRANSFERASE 7"/>
    <property type="match status" value="1"/>
</dbReference>
<dbReference type="PROSITE" id="PS51678">
    <property type="entry name" value="SAM_MT_PRMT"/>
    <property type="match status" value="1"/>
</dbReference>
<accession>A0ABP7VQC4</accession>
<name>A0ABP7VQC4_9ACTN</name>
<dbReference type="InterPro" id="IPR029063">
    <property type="entry name" value="SAM-dependent_MTases_sf"/>
</dbReference>
<feature type="region of interest" description="Disordered" evidence="1">
    <location>
        <begin position="296"/>
        <end position="321"/>
    </location>
</feature>
<dbReference type="RefSeq" id="WP_344946807.1">
    <property type="nucleotide sequence ID" value="NZ_BAAAZG010000017.1"/>
</dbReference>
<dbReference type="EMBL" id="BAAAZG010000017">
    <property type="protein sequence ID" value="GAA4072004.1"/>
    <property type="molecule type" value="Genomic_DNA"/>
</dbReference>
<dbReference type="InterPro" id="IPR025799">
    <property type="entry name" value="Arg_MeTrfase"/>
</dbReference>
<evidence type="ECO:0008006" key="4">
    <source>
        <dbReference type="Google" id="ProtNLM"/>
    </source>
</evidence>
<organism evidence="2 3">
    <name type="scientific">Actinomadura miaoliensis</name>
    <dbReference type="NCBI Taxonomy" id="430685"/>
    <lineage>
        <taxon>Bacteria</taxon>
        <taxon>Bacillati</taxon>
        <taxon>Actinomycetota</taxon>
        <taxon>Actinomycetes</taxon>
        <taxon>Streptosporangiales</taxon>
        <taxon>Thermomonosporaceae</taxon>
        <taxon>Actinomadura</taxon>
    </lineage>
</organism>
<dbReference type="Gene3D" id="3.40.50.150">
    <property type="entry name" value="Vaccinia Virus protein VP39"/>
    <property type="match status" value="1"/>
</dbReference>
<dbReference type="Pfam" id="PF06325">
    <property type="entry name" value="PrmA"/>
    <property type="match status" value="1"/>
</dbReference>
<evidence type="ECO:0000313" key="3">
    <source>
        <dbReference type="Proteomes" id="UP001500683"/>
    </source>
</evidence>
<dbReference type="PANTHER" id="PTHR11006">
    <property type="entry name" value="PROTEIN ARGININE N-METHYLTRANSFERASE"/>
    <property type="match status" value="1"/>
</dbReference>
<dbReference type="CDD" id="cd02440">
    <property type="entry name" value="AdoMet_MTases"/>
    <property type="match status" value="1"/>
</dbReference>
<evidence type="ECO:0000256" key="1">
    <source>
        <dbReference type="SAM" id="MobiDB-lite"/>
    </source>
</evidence>
<keyword evidence="3" id="KW-1185">Reference proteome</keyword>
<proteinExistence type="predicted"/>
<sequence length="321" mass="34640">MDQRLLLMHQAMLADRPRLEAYDRALARAVRPGDVVADVGAGTLVLSLLALRHGAGRVFAVEADPATAAVAARIAEHNDLGGRLTVVRADARTVRLPKRADVVVAEMMGNLGPEEQMMEVLDAFARGNLAPGGRVVPQRLVTHLAAVEFDGEGWGVWGEDFFGHRLDVVQECAPPGAQLHFFQRRPTLLSEPVPIADNRIGDRSAAVVRRVRDLVVTRPGTLHAVAGFFTATLAEDVRLSNFPSYPGCNWAVWIWPLRHTPVAAGDVLRVRVRRPEGVRVATDWRLECGLDRAVRPAASRGPGECGAQPGDTASPGAVGRP</sequence>
<comment type="caution">
    <text evidence="2">The sequence shown here is derived from an EMBL/GenBank/DDBJ whole genome shotgun (WGS) entry which is preliminary data.</text>
</comment>
<dbReference type="Gene3D" id="2.70.160.11">
    <property type="entry name" value="Hnrnp arginine n-methyltransferase1"/>
    <property type="match status" value="1"/>
</dbReference>
<protein>
    <recommendedName>
        <fullName evidence="4">Methyltransferase domain-containing protein</fullName>
    </recommendedName>
</protein>
<dbReference type="Proteomes" id="UP001500683">
    <property type="component" value="Unassembled WGS sequence"/>
</dbReference>
<evidence type="ECO:0000313" key="2">
    <source>
        <dbReference type="EMBL" id="GAA4072004.1"/>
    </source>
</evidence>
<reference evidence="3" key="1">
    <citation type="journal article" date="2019" name="Int. J. Syst. Evol. Microbiol.">
        <title>The Global Catalogue of Microorganisms (GCM) 10K type strain sequencing project: providing services to taxonomists for standard genome sequencing and annotation.</title>
        <authorList>
            <consortium name="The Broad Institute Genomics Platform"/>
            <consortium name="The Broad Institute Genome Sequencing Center for Infectious Disease"/>
            <person name="Wu L."/>
            <person name="Ma J."/>
        </authorList>
    </citation>
    <scope>NUCLEOTIDE SEQUENCE [LARGE SCALE GENOMIC DNA]</scope>
    <source>
        <strain evidence="3">JCM 16702</strain>
    </source>
</reference>
<dbReference type="SUPFAM" id="SSF53335">
    <property type="entry name" value="S-adenosyl-L-methionine-dependent methyltransferases"/>
    <property type="match status" value="1"/>
</dbReference>
<gene>
    <name evidence="2" type="ORF">GCM10022214_29980</name>
</gene>